<dbReference type="EMBL" id="UFQQ01000020">
    <property type="protein sequence ID" value="SSW92488.1"/>
    <property type="molecule type" value="Genomic_DNA"/>
</dbReference>
<dbReference type="CDD" id="cd06343">
    <property type="entry name" value="PBP1_ABC_ligand_binding-like"/>
    <property type="match status" value="1"/>
</dbReference>
<evidence type="ECO:0000313" key="8">
    <source>
        <dbReference type="Proteomes" id="UP000256343"/>
    </source>
</evidence>
<dbReference type="InterPro" id="IPR028081">
    <property type="entry name" value="Leu-bd"/>
</dbReference>
<dbReference type="SUPFAM" id="SSF53822">
    <property type="entry name" value="Periplasmic binding protein-like I"/>
    <property type="match status" value="1"/>
</dbReference>
<organism evidence="6 7">
    <name type="scientific">Rhodopseudomonas pentothenatexigens</name>
    <dbReference type="NCBI Taxonomy" id="999699"/>
    <lineage>
        <taxon>Bacteria</taxon>
        <taxon>Pseudomonadati</taxon>
        <taxon>Pseudomonadota</taxon>
        <taxon>Alphaproteobacteria</taxon>
        <taxon>Hyphomicrobiales</taxon>
        <taxon>Nitrobacteraceae</taxon>
        <taxon>Rhodopseudomonas</taxon>
    </lineage>
</organism>
<reference evidence="5 8" key="2">
    <citation type="submission" date="2018-07" db="EMBL/GenBank/DDBJ databases">
        <title>Genomic Encyclopedia of Archaeal and Bacterial Type Strains, Phase II (KMG-II): from individual species to whole genera.</title>
        <authorList>
            <person name="Goeker M."/>
        </authorList>
    </citation>
    <scope>NUCLEOTIDE SEQUENCE [LARGE SCALE GENOMIC DNA]</scope>
    <source>
        <strain evidence="5 8">JA575</strain>
    </source>
</reference>
<dbReference type="PANTHER" id="PTHR47235">
    <property type="entry name" value="BLR6548 PROTEIN"/>
    <property type="match status" value="1"/>
</dbReference>
<evidence type="ECO:0000313" key="5">
    <source>
        <dbReference type="EMBL" id="RED29076.1"/>
    </source>
</evidence>
<evidence type="ECO:0000259" key="4">
    <source>
        <dbReference type="Pfam" id="PF13458"/>
    </source>
</evidence>
<dbReference type="AlphaFoldDB" id="A0A336JSF8"/>
<dbReference type="InterPro" id="IPR028082">
    <property type="entry name" value="Peripla_BP_I"/>
</dbReference>
<gene>
    <name evidence="5" type="ORF">BJ125_12072</name>
    <name evidence="6" type="ORF">SAMN05892882_12072</name>
</gene>
<dbReference type="RefSeq" id="WP_167443237.1">
    <property type="nucleotide sequence ID" value="NZ_QRDT01000020.1"/>
</dbReference>
<keyword evidence="2 3" id="KW-0732">Signal</keyword>
<evidence type="ECO:0000313" key="6">
    <source>
        <dbReference type="EMBL" id="SSW92488.1"/>
    </source>
</evidence>
<evidence type="ECO:0000256" key="3">
    <source>
        <dbReference type="SAM" id="SignalP"/>
    </source>
</evidence>
<comment type="similarity">
    <text evidence="1">Belongs to the leucine-binding protein family.</text>
</comment>
<feature type="domain" description="Leucine-binding protein" evidence="4">
    <location>
        <begin position="33"/>
        <end position="385"/>
    </location>
</feature>
<accession>A0A336JSF8</accession>
<feature type="signal peptide" evidence="3">
    <location>
        <begin position="1"/>
        <end position="22"/>
    </location>
</feature>
<feature type="chain" id="PRO_5016256912" evidence="3">
    <location>
        <begin position="23"/>
        <end position="399"/>
    </location>
</feature>
<evidence type="ECO:0000313" key="7">
    <source>
        <dbReference type="Proteomes" id="UP000252631"/>
    </source>
</evidence>
<proteinExistence type="inferred from homology"/>
<dbReference type="Proteomes" id="UP000252631">
    <property type="component" value="Unassembled WGS sequence"/>
</dbReference>
<dbReference type="Proteomes" id="UP000256343">
    <property type="component" value="Unassembled WGS sequence"/>
</dbReference>
<evidence type="ECO:0000256" key="1">
    <source>
        <dbReference type="ARBA" id="ARBA00010062"/>
    </source>
</evidence>
<dbReference type="Pfam" id="PF13458">
    <property type="entry name" value="Peripla_BP_6"/>
    <property type="match status" value="1"/>
</dbReference>
<evidence type="ECO:0000256" key="2">
    <source>
        <dbReference type="ARBA" id="ARBA00022729"/>
    </source>
</evidence>
<protein>
    <submittedName>
        <fullName evidence="6">Amino acid/amide ABC transporter substrate-binding protein (HAAT family)</fullName>
    </submittedName>
</protein>
<sequence>MSLKTVAILVTAVVALATPVMAEDAAPGVTATSIKLGNTAPYSGPASAYATIAKAGLAYFDMINQAGGIHGRKVEIISLDDAFTPPKAVEQTRKLVDSDNVLAIFLPIGTPTSAATQAYLNSNKVPQLLVSSGASRWNQPRKFPWTVGWNVDYVTEGRIYAKYILANVKEPKIALLYQNDDYGKDILAGLKQGLGDQQAALVQAATYELSDPTVDSPIAKLRHSGANVFISATTPKFAAQSIKVVDQLGWKPLFVLPSVSNSVDPVLTSAGLDKSAGIISTSYVKQPTDPQWQNDPDFKTWSAFMDKYYPSGSKKDWLNAYAYGMSYVMHQALEKAGKNLTRETLMAAMESVRDLQVPMLIPGITATITKDDHGPLKAMQMMKFNGESWEPLGGIVSAD</sequence>
<dbReference type="Gene3D" id="3.40.50.2300">
    <property type="match status" value="2"/>
</dbReference>
<keyword evidence="8" id="KW-1185">Reference proteome</keyword>
<dbReference type="PANTHER" id="PTHR47235:SF1">
    <property type="entry name" value="BLR6548 PROTEIN"/>
    <property type="match status" value="1"/>
</dbReference>
<reference evidence="6 7" key="1">
    <citation type="submission" date="2017-08" db="EMBL/GenBank/DDBJ databases">
        <authorList>
            <person name="de Groot N.N."/>
        </authorList>
    </citation>
    <scope>NUCLEOTIDE SEQUENCE [LARGE SCALE GENOMIC DNA]</scope>
    <source>
        <strain evidence="6 7">JA575</strain>
    </source>
</reference>
<dbReference type="EMBL" id="QRDT01000020">
    <property type="protein sequence ID" value="RED29076.1"/>
    <property type="molecule type" value="Genomic_DNA"/>
</dbReference>
<name>A0A336JSF8_9BRAD</name>